<dbReference type="RefSeq" id="WP_013490185.1">
    <property type="nucleotide sequence ID" value="NC_014829.1"/>
</dbReference>
<sequence length="416" mass="49814">MKIKHPIKFIFKGILYRFIVGWCICIPLSIIIPKNKKQIVFIPRMNNRFADNVKYLYLYLYNNIDKDQRMNIYYLCEDAATFNTLNDNNLPVIFYPKISSIWKLLRAGVVIVDSNEWLGNFKPHLLYRSYKIQLWHGVGMKKVGNSNPIMQEYKKRMLTNIYSKIIIKSPFYDLLVLSSELQIKEKANMFRYKNIFINGQPRNDIFFNKKVSSNVMLGVDASVLNKVEYFKKLGKKIILYTPTWRNNADTIKLETEAVDYNRLSNFCMKNEFIFILKQHPKSKSIINCRYENIIEYQKNLDLYPLFSLIDVLITDYSSIYTDFILMNKPVIFYNYDYEYYNQKEDRIHFNYGEITPGKKCSTQIELEEELHNLFYKGDNYIDERKVLLDNLFEYQDGYSSERLWRYLVDINITYKL</sequence>
<evidence type="ECO:0000256" key="1">
    <source>
        <dbReference type="ARBA" id="ARBA00004202"/>
    </source>
</evidence>
<evidence type="ECO:0000313" key="8">
    <source>
        <dbReference type="EMBL" id="ADU31854.1"/>
    </source>
</evidence>
<evidence type="ECO:0000256" key="2">
    <source>
        <dbReference type="ARBA" id="ARBA00010488"/>
    </source>
</evidence>
<evidence type="ECO:0000256" key="7">
    <source>
        <dbReference type="SAM" id="Phobius"/>
    </source>
</evidence>
<dbReference type="InterPro" id="IPR043149">
    <property type="entry name" value="TagF_N"/>
</dbReference>
<evidence type="ECO:0000256" key="3">
    <source>
        <dbReference type="ARBA" id="ARBA00022475"/>
    </source>
</evidence>
<dbReference type="STRING" id="649639.Bcell_3613"/>
<dbReference type="InterPro" id="IPR007554">
    <property type="entry name" value="Glycerophosphate_synth"/>
</dbReference>
<dbReference type="Gene3D" id="3.40.50.11820">
    <property type="match status" value="1"/>
</dbReference>
<dbReference type="Proteomes" id="UP000001401">
    <property type="component" value="Chromosome"/>
</dbReference>
<dbReference type="AlphaFoldDB" id="E6TS85"/>
<dbReference type="GO" id="GO:0005886">
    <property type="term" value="C:plasma membrane"/>
    <property type="evidence" value="ECO:0007669"/>
    <property type="project" value="UniProtKB-SubCell"/>
</dbReference>
<dbReference type="GO" id="GO:0047355">
    <property type="term" value="F:CDP-glycerol glycerophosphotransferase activity"/>
    <property type="evidence" value="ECO:0007669"/>
    <property type="project" value="InterPro"/>
</dbReference>
<dbReference type="Pfam" id="PF04464">
    <property type="entry name" value="Glyphos_transf"/>
    <property type="match status" value="1"/>
</dbReference>
<organism evidence="8 9">
    <name type="scientific">Evansella cellulosilytica (strain ATCC 21833 / DSM 2522 / FERM P-1141 / JCM 9156 / N-4)</name>
    <name type="common">Bacillus cellulosilyticus</name>
    <dbReference type="NCBI Taxonomy" id="649639"/>
    <lineage>
        <taxon>Bacteria</taxon>
        <taxon>Bacillati</taxon>
        <taxon>Bacillota</taxon>
        <taxon>Bacilli</taxon>
        <taxon>Bacillales</taxon>
        <taxon>Bacillaceae</taxon>
        <taxon>Evansella</taxon>
    </lineage>
</organism>
<dbReference type="Gene3D" id="3.40.50.12580">
    <property type="match status" value="1"/>
</dbReference>
<accession>E6TS85</accession>
<keyword evidence="3" id="KW-1003">Cell membrane</keyword>
<dbReference type="InterPro" id="IPR043148">
    <property type="entry name" value="TagF_C"/>
</dbReference>
<evidence type="ECO:0000256" key="6">
    <source>
        <dbReference type="ARBA" id="ARBA00023136"/>
    </source>
</evidence>
<evidence type="ECO:0000256" key="5">
    <source>
        <dbReference type="ARBA" id="ARBA00022944"/>
    </source>
</evidence>
<dbReference type="PANTHER" id="PTHR37316">
    <property type="entry name" value="TEICHOIC ACID GLYCEROL-PHOSPHATE PRIMASE"/>
    <property type="match status" value="1"/>
</dbReference>
<proteinExistence type="inferred from homology"/>
<keyword evidence="5" id="KW-0777">Teichoic acid biosynthesis</keyword>
<feature type="transmembrane region" description="Helical" evidence="7">
    <location>
        <begin position="14"/>
        <end position="32"/>
    </location>
</feature>
<keyword evidence="9" id="KW-1185">Reference proteome</keyword>
<dbReference type="OrthoDB" id="9811865at2"/>
<dbReference type="GO" id="GO:0019350">
    <property type="term" value="P:teichoic acid biosynthetic process"/>
    <property type="evidence" value="ECO:0007669"/>
    <property type="project" value="UniProtKB-KW"/>
</dbReference>
<keyword evidence="7" id="KW-1133">Transmembrane helix</keyword>
<dbReference type="PANTHER" id="PTHR37316:SF3">
    <property type="entry name" value="TEICHOIC ACID GLYCEROL-PHOSPHATE TRANSFERASE"/>
    <property type="match status" value="1"/>
</dbReference>
<evidence type="ECO:0000313" key="9">
    <source>
        <dbReference type="Proteomes" id="UP000001401"/>
    </source>
</evidence>
<reference evidence="8" key="1">
    <citation type="submission" date="2010-12" db="EMBL/GenBank/DDBJ databases">
        <title>Complete sequence of Bacillus cellulosilyticus DSM 2522.</title>
        <authorList>
            <consortium name="US DOE Joint Genome Institute"/>
            <person name="Lucas S."/>
            <person name="Copeland A."/>
            <person name="Lapidus A."/>
            <person name="Cheng J.-F."/>
            <person name="Bruce D."/>
            <person name="Goodwin L."/>
            <person name="Pitluck S."/>
            <person name="Chertkov O."/>
            <person name="Detter J.C."/>
            <person name="Han C."/>
            <person name="Tapia R."/>
            <person name="Land M."/>
            <person name="Hauser L."/>
            <person name="Jeffries C."/>
            <person name="Kyrpides N."/>
            <person name="Ivanova N."/>
            <person name="Mikhailova N."/>
            <person name="Brumm P."/>
            <person name="Mead D."/>
            <person name="Woyke T."/>
        </authorList>
    </citation>
    <scope>NUCLEOTIDE SEQUENCE [LARGE SCALE GENOMIC DNA]</scope>
    <source>
        <strain evidence="8">DSM 2522</strain>
    </source>
</reference>
<name>E6TS85_EVAC2</name>
<dbReference type="eggNOG" id="COG1887">
    <property type="taxonomic scope" value="Bacteria"/>
</dbReference>
<comment type="similarity">
    <text evidence="2">Belongs to the CDP-glycerol glycerophosphotransferase family.</text>
</comment>
<dbReference type="HOGENOM" id="CLU_029598_2_0_9"/>
<gene>
    <name evidence="8" type="ordered locus">Bcell_3613</name>
</gene>
<dbReference type="SUPFAM" id="SSF53756">
    <property type="entry name" value="UDP-Glycosyltransferase/glycogen phosphorylase"/>
    <property type="match status" value="1"/>
</dbReference>
<dbReference type="KEGG" id="bco:Bcell_3613"/>
<protein>
    <submittedName>
        <fullName evidence="8">CDP-glycerol:poly(Glycerophosphate) glycerophosphotransferase</fullName>
    </submittedName>
</protein>
<keyword evidence="6 7" id="KW-0472">Membrane</keyword>
<keyword evidence="4 8" id="KW-0808">Transferase</keyword>
<keyword evidence="7" id="KW-0812">Transmembrane</keyword>
<dbReference type="InterPro" id="IPR051612">
    <property type="entry name" value="Teichoic_Acid_Biosynth"/>
</dbReference>
<dbReference type="EMBL" id="CP002394">
    <property type="protein sequence ID" value="ADU31854.1"/>
    <property type="molecule type" value="Genomic_DNA"/>
</dbReference>
<evidence type="ECO:0000256" key="4">
    <source>
        <dbReference type="ARBA" id="ARBA00022679"/>
    </source>
</evidence>
<comment type="subcellular location">
    <subcellularLocation>
        <location evidence="1">Cell membrane</location>
        <topology evidence="1">Peripheral membrane protein</topology>
    </subcellularLocation>
</comment>